<gene>
    <name evidence="2" type="ORF">Acr_20g0005520</name>
</gene>
<proteinExistence type="predicted"/>
<organism evidence="2 3">
    <name type="scientific">Actinidia rufa</name>
    <dbReference type="NCBI Taxonomy" id="165716"/>
    <lineage>
        <taxon>Eukaryota</taxon>
        <taxon>Viridiplantae</taxon>
        <taxon>Streptophyta</taxon>
        <taxon>Embryophyta</taxon>
        <taxon>Tracheophyta</taxon>
        <taxon>Spermatophyta</taxon>
        <taxon>Magnoliopsida</taxon>
        <taxon>eudicotyledons</taxon>
        <taxon>Gunneridae</taxon>
        <taxon>Pentapetalae</taxon>
        <taxon>asterids</taxon>
        <taxon>Ericales</taxon>
        <taxon>Actinidiaceae</taxon>
        <taxon>Actinidia</taxon>
    </lineage>
</organism>
<keyword evidence="3" id="KW-1185">Reference proteome</keyword>
<dbReference type="EMBL" id="BJWL01000020">
    <property type="protein sequence ID" value="GFZ08744.1"/>
    <property type="molecule type" value="Genomic_DNA"/>
</dbReference>
<dbReference type="Proteomes" id="UP000585474">
    <property type="component" value="Unassembled WGS sequence"/>
</dbReference>
<feature type="region of interest" description="Disordered" evidence="1">
    <location>
        <begin position="153"/>
        <end position="176"/>
    </location>
</feature>
<accession>A0A7J0GD84</accession>
<comment type="caution">
    <text evidence="2">The sequence shown here is derived from an EMBL/GenBank/DDBJ whole genome shotgun (WGS) entry which is preliminary data.</text>
</comment>
<name>A0A7J0GD84_9ERIC</name>
<evidence type="ECO:0000256" key="1">
    <source>
        <dbReference type="SAM" id="MobiDB-lite"/>
    </source>
</evidence>
<sequence>MTRSSPMAYLGSLGFRGRRAPQAPSVNEVENERLDAVVKGLRMGQLYLVKNILNSKTFFKYFSPPHNQWRLMGYVGTTRGELRKGILTSLPDDMLTRIIRDKLRPSSFIMSDPSSSSSEIGSDSQLPLELRSDAMLSKFDLKRLARRPRRRPLQTLCSPTGGKGIHIGDRPSKKSKTTLRCNLGSFSVQGETPPKAAKKVKYAAYPRSLKSVRRYAGRKGAQRLGGRFLEHWAYLDPTTSRVVPARLAGGKEGTLVHLGAVLGLEFSVVKNPVVEEKLTQAFLLPADKKMTGKMELEEAELMTDKECYDLALVRLEKEVAYLKRDEESSDLAAEKFMEEVAELKRKENLAKKLAIDKFKVSEEYKEVVEEEVPSYFGEGFDLCKKQLSPRFLDIDIDDMQIISIWLMELKMPKWTKMEL</sequence>
<protein>
    <submittedName>
        <fullName evidence="2">Uncharacterized protein</fullName>
    </submittedName>
</protein>
<evidence type="ECO:0000313" key="2">
    <source>
        <dbReference type="EMBL" id="GFZ08744.1"/>
    </source>
</evidence>
<evidence type="ECO:0000313" key="3">
    <source>
        <dbReference type="Proteomes" id="UP000585474"/>
    </source>
</evidence>
<dbReference type="AlphaFoldDB" id="A0A7J0GD84"/>
<reference evidence="2 3" key="1">
    <citation type="submission" date="2019-07" db="EMBL/GenBank/DDBJ databases">
        <title>De Novo Assembly of kiwifruit Actinidia rufa.</title>
        <authorList>
            <person name="Sugita-Konishi S."/>
            <person name="Sato K."/>
            <person name="Mori E."/>
            <person name="Abe Y."/>
            <person name="Kisaki G."/>
            <person name="Hamano K."/>
            <person name="Suezawa K."/>
            <person name="Otani M."/>
            <person name="Fukuda T."/>
            <person name="Manabe T."/>
            <person name="Gomi K."/>
            <person name="Tabuchi M."/>
            <person name="Akimitsu K."/>
            <person name="Kataoka I."/>
        </authorList>
    </citation>
    <scope>NUCLEOTIDE SEQUENCE [LARGE SCALE GENOMIC DNA]</scope>
    <source>
        <strain evidence="3">cv. Fuchu</strain>
    </source>
</reference>